<dbReference type="GO" id="GO:0140359">
    <property type="term" value="F:ABC-type transporter activity"/>
    <property type="evidence" value="ECO:0007669"/>
    <property type="project" value="InterPro"/>
</dbReference>
<dbReference type="AlphaFoldDB" id="W4Q9P7"/>
<name>W4Q9P7_9BACI</name>
<dbReference type="InterPro" id="IPR051328">
    <property type="entry name" value="T7SS_ABC-Transporter"/>
</dbReference>
<feature type="domain" description="ABC-2 type transporter transmembrane" evidence="6">
    <location>
        <begin position="46"/>
        <end position="221"/>
    </location>
</feature>
<evidence type="ECO:0000256" key="5">
    <source>
        <dbReference type="SAM" id="Phobius"/>
    </source>
</evidence>
<evidence type="ECO:0000256" key="4">
    <source>
        <dbReference type="ARBA" id="ARBA00023136"/>
    </source>
</evidence>
<reference evidence="7" key="1">
    <citation type="journal article" date="2014" name="Genome Announc.">
        <title>Draft Genome Sequences of Three Alkaliphilic Bacillus Strains, Bacillus wakoensis JCM 9140T, Bacillus akibai JCM 9157T, and Bacillus hemicellulosilyticus JCM 9152T.</title>
        <authorList>
            <person name="Yuki M."/>
            <person name="Oshima K."/>
            <person name="Suda W."/>
            <person name="Oshida Y."/>
            <person name="Kitamura K."/>
            <person name="Iida T."/>
            <person name="Hattori M."/>
            <person name="Ohkuma M."/>
        </authorList>
    </citation>
    <scope>NUCLEOTIDE SEQUENCE [LARGE SCALE GENOMIC DNA]</scope>
    <source>
        <strain evidence="7">JCM 9152</strain>
    </source>
</reference>
<gene>
    <name evidence="7" type="ORF">JCM9152_114</name>
</gene>
<keyword evidence="8" id="KW-1185">Reference proteome</keyword>
<keyword evidence="2 5" id="KW-0812">Transmembrane</keyword>
<evidence type="ECO:0000313" key="8">
    <source>
        <dbReference type="Proteomes" id="UP000018895"/>
    </source>
</evidence>
<feature type="transmembrane region" description="Helical" evidence="5">
    <location>
        <begin position="202"/>
        <end position="222"/>
    </location>
</feature>
<dbReference type="OrthoDB" id="266913at2"/>
<comment type="subcellular location">
    <subcellularLocation>
        <location evidence="1">Membrane</location>
        <topology evidence="1">Multi-pass membrane protein</topology>
    </subcellularLocation>
</comment>
<evidence type="ECO:0000256" key="1">
    <source>
        <dbReference type="ARBA" id="ARBA00004141"/>
    </source>
</evidence>
<feature type="transmembrane region" description="Helical" evidence="5">
    <location>
        <begin position="43"/>
        <end position="63"/>
    </location>
</feature>
<dbReference type="Proteomes" id="UP000018895">
    <property type="component" value="Unassembled WGS sequence"/>
</dbReference>
<evidence type="ECO:0000313" key="7">
    <source>
        <dbReference type="EMBL" id="GAE28781.1"/>
    </source>
</evidence>
<dbReference type="GO" id="GO:0016020">
    <property type="term" value="C:membrane"/>
    <property type="evidence" value="ECO:0007669"/>
    <property type="project" value="UniProtKB-SubCell"/>
</dbReference>
<comment type="caution">
    <text evidence="7">The sequence shown here is derived from an EMBL/GenBank/DDBJ whole genome shotgun (WGS) entry which is preliminary data.</text>
</comment>
<dbReference type="EMBL" id="BAUU01000001">
    <property type="protein sequence ID" value="GAE28781.1"/>
    <property type="molecule type" value="Genomic_DNA"/>
</dbReference>
<evidence type="ECO:0000259" key="6">
    <source>
        <dbReference type="Pfam" id="PF12698"/>
    </source>
</evidence>
<feature type="transmembrane region" description="Helical" evidence="5">
    <location>
        <begin position="117"/>
        <end position="137"/>
    </location>
</feature>
<proteinExistence type="predicted"/>
<keyword evidence="4 5" id="KW-0472">Membrane</keyword>
<feature type="transmembrane region" description="Helical" evidence="5">
    <location>
        <begin position="12"/>
        <end position="31"/>
    </location>
</feature>
<feature type="transmembrane region" description="Helical" evidence="5">
    <location>
        <begin position="89"/>
        <end position="111"/>
    </location>
</feature>
<protein>
    <submittedName>
        <fullName evidence="7">Multidrug ABC transporter permease</fullName>
    </submittedName>
</protein>
<dbReference type="PANTHER" id="PTHR43077:SF10">
    <property type="entry name" value="TRANSPORT PERMEASE PROTEIN"/>
    <property type="match status" value="1"/>
</dbReference>
<feature type="transmembrane region" description="Helical" evidence="5">
    <location>
        <begin position="149"/>
        <end position="169"/>
    </location>
</feature>
<keyword evidence="3 5" id="KW-1133">Transmembrane helix</keyword>
<evidence type="ECO:0000256" key="3">
    <source>
        <dbReference type="ARBA" id="ARBA00022989"/>
    </source>
</evidence>
<dbReference type="PANTHER" id="PTHR43077">
    <property type="entry name" value="TRANSPORT PERMEASE YVFS-RELATED"/>
    <property type="match status" value="1"/>
</dbReference>
<dbReference type="InterPro" id="IPR013525">
    <property type="entry name" value="ABC2_TM"/>
</dbReference>
<organism evidence="7 8">
    <name type="scientific">Halalkalibacter hemicellulosilyticusJCM 9152</name>
    <dbReference type="NCBI Taxonomy" id="1236971"/>
    <lineage>
        <taxon>Bacteria</taxon>
        <taxon>Bacillati</taxon>
        <taxon>Bacillota</taxon>
        <taxon>Bacilli</taxon>
        <taxon>Bacillales</taxon>
        <taxon>Bacillaceae</taxon>
        <taxon>Halalkalibacter</taxon>
    </lineage>
</organism>
<dbReference type="STRING" id="1236971.JCM9152_114"/>
<evidence type="ECO:0000256" key="2">
    <source>
        <dbReference type="ARBA" id="ARBA00022692"/>
    </source>
</evidence>
<dbReference type="RefSeq" id="WP_035339737.1">
    <property type="nucleotide sequence ID" value="NZ_BAUU01000001.1"/>
</dbReference>
<sequence length="229" mass="26322">MTIFFFVLKRNVRNLSNLMFLTLFPIVAIFLPNPDGWMEFPIGYQYFGILILFVGIRLTSLMIEDRQKGVVKRLAVAPVSHFQYLWQNLLAYSLILVLQCIIVVAGGYLYGHELYQPLYVFVLFILFSFVSLSMALAWNSLYRSKESAFLVYMAVIMLMSLIGGLIVPVEMLPPFLQRLSMLLPVHWLAEGLGWIAIGDESITHFFFIGGIMVLYTFLFLVLGSMRRIH</sequence>
<accession>W4Q9P7</accession>
<dbReference type="Pfam" id="PF12698">
    <property type="entry name" value="ABC2_membrane_3"/>
    <property type="match status" value="1"/>
</dbReference>